<gene>
    <name evidence="1" type="ORF">ACFQS8_05610</name>
</gene>
<protein>
    <submittedName>
        <fullName evidence="1">Uncharacterized protein</fullName>
    </submittedName>
</protein>
<sequence length="201" mass="22481">MLPLKLNLSRSVPIKTSTVQTPFSEFSILKRIFGICALCVLTVWCVSACGLEPKQTSRAQLENRPETVRAVGLRKNLDPLTVVIGAERWGVMISNAQNAMELKHTEISEDELMRIDTALRSGVRDLLQLRDDLCNANEQPMQTCVNIDLPAWVMKPPNRVTSLDEYQSRSEWLGEVAGKFVQIGCEAGREVSDDEYLCAVE</sequence>
<keyword evidence="2" id="KW-1185">Reference proteome</keyword>
<evidence type="ECO:0000313" key="2">
    <source>
        <dbReference type="Proteomes" id="UP001596492"/>
    </source>
</evidence>
<organism evidence="1 2">
    <name type="scientific">Hirschia litorea</name>
    <dbReference type="NCBI Taxonomy" id="1199156"/>
    <lineage>
        <taxon>Bacteria</taxon>
        <taxon>Pseudomonadati</taxon>
        <taxon>Pseudomonadota</taxon>
        <taxon>Alphaproteobacteria</taxon>
        <taxon>Hyphomonadales</taxon>
        <taxon>Hyphomonadaceae</taxon>
        <taxon>Hirschia</taxon>
    </lineage>
</organism>
<dbReference type="EMBL" id="JBHTBR010000002">
    <property type="protein sequence ID" value="MFC7291083.1"/>
    <property type="molecule type" value="Genomic_DNA"/>
</dbReference>
<reference evidence="2" key="1">
    <citation type="journal article" date="2019" name="Int. J. Syst. Evol. Microbiol.">
        <title>The Global Catalogue of Microorganisms (GCM) 10K type strain sequencing project: providing services to taxonomists for standard genome sequencing and annotation.</title>
        <authorList>
            <consortium name="The Broad Institute Genomics Platform"/>
            <consortium name="The Broad Institute Genome Sequencing Center for Infectious Disease"/>
            <person name="Wu L."/>
            <person name="Ma J."/>
        </authorList>
    </citation>
    <scope>NUCLEOTIDE SEQUENCE [LARGE SCALE GENOMIC DNA]</scope>
    <source>
        <strain evidence="2">CCUG 51308</strain>
    </source>
</reference>
<evidence type="ECO:0000313" key="1">
    <source>
        <dbReference type="EMBL" id="MFC7291083.1"/>
    </source>
</evidence>
<accession>A0ABW2IIX8</accession>
<name>A0ABW2IIX8_9PROT</name>
<dbReference type="Proteomes" id="UP001596492">
    <property type="component" value="Unassembled WGS sequence"/>
</dbReference>
<comment type="caution">
    <text evidence="1">The sequence shown here is derived from an EMBL/GenBank/DDBJ whole genome shotgun (WGS) entry which is preliminary data.</text>
</comment>
<dbReference type="RefSeq" id="WP_382166278.1">
    <property type="nucleotide sequence ID" value="NZ_JBHTBR010000002.1"/>
</dbReference>
<proteinExistence type="predicted"/>